<dbReference type="InterPro" id="IPR000225">
    <property type="entry name" value="Armadillo"/>
</dbReference>
<dbReference type="Proteomes" id="UP001230188">
    <property type="component" value="Unassembled WGS sequence"/>
</dbReference>
<dbReference type="SUPFAM" id="SSF48371">
    <property type="entry name" value="ARM repeat"/>
    <property type="match status" value="5"/>
</dbReference>
<comment type="caution">
    <text evidence="4">The sequence shown here is derived from an EMBL/GenBank/DDBJ whole genome shotgun (WGS) entry which is preliminary data.</text>
</comment>
<dbReference type="InterPro" id="IPR036020">
    <property type="entry name" value="WW_dom_sf"/>
</dbReference>
<name>A0AAD7UKN8_9STRA</name>
<evidence type="ECO:0000313" key="5">
    <source>
        <dbReference type="Proteomes" id="UP001230188"/>
    </source>
</evidence>
<feature type="region of interest" description="Disordered" evidence="2">
    <location>
        <begin position="1517"/>
        <end position="1536"/>
    </location>
</feature>
<dbReference type="SUPFAM" id="SSF51045">
    <property type="entry name" value="WW domain"/>
    <property type="match status" value="1"/>
</dbReference>
<evidence type="ECO:0000256" key="1">
    <source>
        <dbReference type="PROSITE-ProRule" id="PRU00259"/>
    </source>
</evidence>
<dbReference type="PROSITE" id="PS50020">
    <property type="entry name" value="WW_DOMAIN_2"/>
    <property type="match status" value="1"/>
</dbReference>
<sequence length="2469" mass="261122">MGRTEEEVKSLVASVTEHVKFKQLAVYSIDTLTKVLGPPNPHWREYIDIAIDIDAASVIIKVIKRHKGNEAVLTAGTRCLAKLAADATNATIIGEEGGVDAVLESMATNEDLDEEVLLHSLHLIDKMCNHPKSIEKIVTPGMVVNITKVMEHHYSKPETVEICARILEKMTRTQHGMDSIVAAEKDSQAVSRCCAEPLKAIVAGQKKKEGEKRSEDDEDAGLKAGAVSNITKVYSKLVGVPELETATQLRELGAQDALLECASIFPEDEKMGRSVAKLLSKVIKGGVPELVAQIKGGATDPRLLQLLGAISRGGEMSEEIALAGGVSAVVGALETKISARATEDIVRMITRLATSAKNLDEILASGCIGQLVGALVDGDAELKGLVLQAMSKICAQARTSKPIAEEKGAVEAILKTLDQNADQLQVARHGLAVADALLRDDDDDDEEEDKNKSKNTVVVVVEPMVVLKAMKNFPDHDQTQIVGTKVLSRLGGSDLLKAGALDVVLHNLDLNAHSPELLTESLELIGEKLADADPGSVAKAAFDAVVAAVCARPDDLKLRNAAIKLVSRMSDAEVAARVEAVEALEPNDAKLPLAAMSLGVLAMVPANVPKLASANAARPLVRTLGGGEALAVEDLVPTVGAALLEMLPASPAGWDAFPTEEALRAAVGVVRGGHASEDAVVSALRLVEAIAASHVSDDACLEAGVVEACAKAVARETPRVMEPAISALHVLVATRADQLYDRNAARPCINVLEAAPLIFDQKEEEDLDVLGALKVLEKVGSLGPEQAKRVGSQGAAKAVFGVMDAKADEPDVVAQCEKTLKYLVSEADVLDFLTKNLAAIPLDQVSRGDPASMRSANADVSKLGLLMMCGDFGDLVRSNGGPETLAAILKHAVAAPENTKTKANLVRGCIEALGRAAATGVFFEDAIELVPSLVFELSRAPSVDVVKAVASLVGDPMVCAALVDHGCVAALLPQLDSDDLREPVLACLASLVANSTSGAREVAEGGALPFVCDYVSDQLAATSGDNNNNNKGKNTKLLLDGAVGQAVKLLSALVEHGDAATILDAGTLRVVDQILDELAEAPEATADIEAVCGLVKGLATRHPGDLADKMVSGSARKLLSVVSGASVEAPDLLEDLGDLLEVLTEDPGTAEKLEAVGAQEVLVGAMNARPNDVAVASRCASALSKLSGGAGKQTGLSAVLGACDDLDDLADLANSVALASNLVLQPGAVSDQAAADDVVATIGRVLDKLNGMPVGDAQQEAVASTLSMLSRLMNVEGIQVPDDLALDCIQGALLEFDDDARDVLKAAACASLQSMCVRGGPAAVASVAKRGLLAKVQDAAAAAAAVSGGGEKKYGSTAPSGLVAEAESALKAMRSQAVSNAAVLAADPNGAQALSALLGGVPLDDLDSTLDDICEVGGGAQALLEALAQTNQEEGYAKPDEPAATAIVKQLQEIAAADPNQVVPWKIEHVAALCRARKGLPGCDDCLSLHEPTLATPEGAALCFGNYEPLFDELVCEDLAPPPPPGGGTSDDDDENAAKKALVAASLVAKGVAQRDPTCNAGLVGSGVPRALVSALKSKPRKFDEPFVQNALYGLNGLADALGVVEPLDLPKDAARVVGDAMKAHPDSEYVQATGQALLDKLKGDDDDARGERLEAKLENIPDFLDAAADWQQIASTDGVYYYNGRTGESSWDQPPDHMAFMNELDEIGALVDDLEGDLSTLRSPEATTGLVGALGTHARDAGVMGRVANILNAVGKNHPDALDDLADLDGLENLVAGLEHCGFDEKFVDDATELLDKLSRLDKMKAKLTLREYVRVLNQTSLDHMASRDVVSRCLSILANLAFNNSRVIGYEMEFNVPYTLKWALQQHLVDVGVCEIAVFCASCLLTDDEPQKIYVCDQLASEMTEALKSYATEESFFTKTMRCMGSLSIVDQCIMTMISRDVVVPLVVEGMDVHSDAPKALRNAVELISNFGAVEDEACDERATAAIVDGGAIEGIHRVLDSHQSAQDAPLMTACFDALYNVGNDERAARKITDQGLCEVVLSCLEMYGDLDRELLRQCVKLVSVLTYNDFSVERLTEISAATSLLDAALAAHSNDEEVVVDSVLSLSNLVTVRQTARVFLDKTYLKDVLELLDVYDKNAEVVKFVVVTLVRLATDDELSQKIAEDGMPYVMRTTAAFVEDAEVLSLVFELLGQLAYVKSNLRALVGAGGIKVLLSTLETFDDDPELVVKAIATLDNLVSADVEYATVVVERDGEGLLKECAAKWVRDPPVVRATETTLLSIQAMIAQKEKQRTNRAALFARLGDDEMDVDKLKTAKLHARETAEPEPRDDPLRKYREMFAAGTVFKQWDKGKAANRMLLASADWAALLTRDTTKGAAIHARIPLDDLRAARYGFGENHLVKSMISKKTKPTAPEDRCFYLTGYHNAKAVEIIAGECAKKVDRDRLVDALSTLFKVATLWPHRLVNG</sequence>
<reference evidence="4" key="1">
    <citation type="submission" date="2023-01" db="EMBL/GenBank/DDBJ databases">
        <title>Metagenome sequencing of chrysophaentin producing Chrysophaeum taylorii.</title>
        <authorList>
            <person name="Davison J."/>
            <person name="Bewley C."/>
        </authorList>
    </citation>
    <scope>NUCLEOTIDE SEQUENCE</scope>
    <source>
        <strain evidence="4">NIES-1699</strain>
    </source>
</reference>
<evidence type="ECO:0000259" key="3">
    <source>
        <dbReference type="PROSITE" id="PS50020"/>
    </source>
</evidence>
<dbReference type="SMART" id="SM00185">
    <property type="entry name" value="ARM"/>
    <property type="match status" value="9"/>
</dbReference>
<dbReference type="PROSITE" id="PS50176">
    <property type="entry name" value="ARM_REPEAT"/>
    <property type="match status" value="1"/>
</dbReference>
<dbReference type="EMBL" id="JAQMWT010000156">
    <property type="protein sequence ID" value="KAJ8608985.1"/>
    <property type="molecule type" value="Genomic_DNA"/>
</dbReference>
<dbReference type="Gene3D" id="2.20.70.10">
    <property type="match status" value="1"/>
</dbReference>
<keyword evidence="5" id="KW-1185">Reference proteome</keyword>
<dbReference type="PANTHER" id="PTHR46241">
    <property type="entry name" value="ARMADILLO REPEAT-CONTAINING PROTEIN 4 ARMC4"/>
    <property type="match status" value="1"/>
</dbReference>
<accession>A0AAD7UKN8</accession>
<dbReference type="InterPro" id="IPR011989">
    <property type="entry name" value="ARM-like"/>
</dbReference>
<dbReference type="Gene3D" id="1.25.10.10">
    <property type="entry name" value="Leucine-rich Repeat Variant"/>
    <property type="match status" value="5"/>
</dbReference>
<gene>
    <name evidence="4" type="ORF">CTAYLR_008975</name>
</gene>
<dbReference type="PANTHER" id="PTHR46241:SF1">
    <property type="entry name" value="OUTER DYNEIN ARM-DOCKING COMPLEX SUBUNIT 2"/>
    <property type="match status" value="1"/>
</dbReference>
<dbReference type="InterPro" id="IPR001202">
    <property type="entry name" value="WW_dom"/>
</dbReference>
<feature type="repeat" description="ARM" evidence="1">
    <location>
        <begin position="2211"/>
        <end position="2240"/>
    </location>
</feature>
<evidence type="ECO:0000256" key="2">
    <source>
        <dbReference type="SAM" id="MobiDB-lite"/>
    </source>
</evidence>
<protein>
    <recommendedName>
        <fullName evidence="3">WW domain-containing protein</fullName>
    </recommendedName>
</protein>
<feature type="domain" description="WW" evidence="3">
    <location>
        <begin position="1665"/>
        <end position="1697"/>
    </location>
</feature>
<organism evidence="4 5">
    <name type="scientific">Chrysophaeum taylorii</name>
    <dbReference type="NCBI Taxonomy" id="2483200"/>
    <lineage>
        <taxon>Eukaryota</taxon>
        <taxon>Sar</taxon>
        <taxon>Stramenopiles</taxon>
        <taxon>Ochrophyta</taxon>
        <taxon>Pelagophyceae</taxon>
        <taxon>Pelagomonadales</taxon>
        <taxon>Pelagomonadaceae</taxon>
        <taxon>Chrysophaeum</taxon>
    </lineage>
</organism>
<dbReference type="CDD" id="cd00201">
    <property type="entry name" value="WW"/>
    <property type="match status" value="1"/>
</dbReference>
<evidence type="ECO:0000313" key="4">
    <source>
        <dbReference type="EMBL" id="KAJ8608985.1"/>
    </source>
</evidence>
<dbReference type="PROSITE" id="PS01159">
    <property type="entry name" value="WW_DOMAIN_1"/>
    <property type="match status" value="1"/>
</dbReference>
<dbReference type="InterPro" id="IPR016024">
    <property type="entry name" value="ARM-type_fold"/>
</dbReference>
<proteinExistence type="predicted"/>